<reference evidence="1 2" key="1">
    <citation type="journal article" date="2016" name="Front. Microbiol.">
        <title>Comprehensive Phylogenetic Analysis of Bovine Non-aureus Staphylococci Species Based on Whole-Genome Sequencing.</title>
        <authorList>
            <person name="Naushad S."/>
            <person name="Barkema H.W."/>
            <person name="Luby C."/>
            <person name="Condas L.A."/>
            <person name="Nobrega D.B."/>
            <person name="Carson D.A."/>
            <person name="De Buck J."/>
        </authorList>
    </citation>
    <scope>NUCLEOTIDE SEQUENCE [LARGE SCALE GENOMIC DNA]</scope>
    <source>
        <strain evidence="1 2">SNUC 1349</strain>
    </source>
</reference>
<evidence type="ECO:0000313" key="2">
    <source>
        <dbReference type="Proteomes" id="UP000285579"/>
    </source>
</evidence>
<gene>
    <name evidence="1" type="ORF">BU104_14465</name>
</gene>
<dbReference type="AlphaFoldDB" id="A0AAQ0RVN8"/>
<name>A0AAQ0RVN8_STAXY</name>
<accession>A0AAQ0RVN8</accession>
<dbReference type="Proteomes" id="UP000285579">
    <property type="component" value="Unassembled WGS sequence"/>
</dbReference>
<dbReference type="RefSeq" id="WP_119555788.1">
    <property type="nucleotide sequence ID" value="NZ_QXUI01000035.1"/>
</dbReference>
<comment type="caution">
    <text evidence="1">The sequence shown here is derived from an EMBL/GenBank/DDBJ whole genome shotgun (WGS) entry which is preliminary data.</text>
</comment>
<dbReference type="EMBL" id="QXUI01000035">
    <property type="protein sequence ID" value="RIM90419.1"/>
    <property type="molecule type" value="Genomic_DNA"/>
</dbReference>
<protein>
    <submittedName>
        <fullName evidence="1">Uncharacterized protein</fullName>
    </submittedName>
</protein>
<organism evidence="1 2">
    <name type="scientific">Staphylococcus xylosus</name>
    <dbReference type="NCBI Taxonomy" id="1288"/>
    <lineage>
        <taxon>Bacteria</taxon>
        <taxon>Bacillati</taxon>
        <taxon>Bacillota</taxon>
        <taxon>Bacilli</taxon>
        <taxon>Bacillales</taxon>
        <taxon>Staphylococcaceae</taxon>
        <taxon>Staphylococcus</taxon>
    </lineage>
</organism>
<proteinExistence type="predicted"/>
<evidence type="ECO:0000313" key="1">
    <source>
        <dbReference type="EMBL" id="RIM90419.1"/>
    </source>
</evidence>
<sequence>MNEVLKKQIIDKAYNTANINKNIWNVSALNDIELHLLGFYEMNGILYEDSQCRFVENIEFETNKGKFLKELYEDNPPNFDELIDEFVECQTINELINTFLDGYGLVLENDVIIYFKEI</sequence>